<feature type="transmembrane region" description="Helical" evidence="2">
    <location>
        <begin position="203"/>
        <end position="221"/>
    </location>
</feature>
<gene>
    <name evidence="3" type="ORF">SAMN05216550_1119</name>
</gene>
<dbReference type="Proteomes" id="UP000183529">
    <property type="component" value="Unassembled WGS sequence"/>
</dbReference>
<evidence type="ECO:0000256" key="1">
    <source>
        <dbReference type="SAM" id="MobiDB-lite"/>
    </source>
</evidence>
<feature type="transmembrane region" description="Helical" evidence="2">
    <location>
        <begin position="84"/>
        <end position="104"/>
    </location>
</feature>
<evidence type="ECO:0000256" key="2">
    <source>
        <dbReference type="SAM" id="Phobius"/>
    </source>
</evidence>
<dbReference type="GeneID" id="61301449"/>
<accession>A0AAQ1GHX7</accession>
<feature type="transmembrane region" description="Helical" evidence="2">
    <location>
        <begin position="12"/>
        <end position="37"/>
    </location>
</feature>
<feature type="transmembrane region" description="Helical" evidence="2">
    <location>
        <begin position="279"/>
        <end position="296"/>
    </location>
</feature>
<sequence>MITTSSKRLLATGNIIGIASLVIAALLLIPFAPSMPLAGLDNSWRYALNVAVEHKLVFGRDVIFTFGPLASVYSTLYSPATDTLMMVGSTVFACGFGLLMALALSPGRLAYALLLPAIVAMALVRDSVFLAAPFLLLYVIARTQLVAEDRFYLRPTIPVQLGIGFATIAIIITPIVKASFAGSVWATCALAFVMLARQNRAKAAMFFLLCVAGLIVAWTSTGQPLEALPGYFIAQAPIISGYTNAMSFPGRLWIPALVAGVSLIIAIYFHVTFGRGRGLVGWCATLGLVMVLFVGFKAGMVRQDGHVFITTGFLLFIAFAAAARSAPLPACMLWIVVVATWKIVGHAVFPMGFGYAGELLNGAWTRTIAGIETRIESPSSLPAQFANANEAIRTQERLPAVSGTVDLYPTELSSVFANGLHWKPRPIFQSYSVYDPRLDAANAEHLERSGAHTVFFTFAPIDNRMPTLDDASSVVGLLARYSPVAYDGQYVRFERHAGPPAAAIEPTPLMTRHARLGERVELSASQPLWATLDIKPTLAGKLLSAAWRLPELSLELTLDDGSVVRRRFIAAVGSGGFILSPFLNRPEDLIALASGVQSARKVVAFKVEASHRHLWSDNYSVQLRRIEITPQPSASKLILSSPTDAPPDTAQTSSPPRCTFDLVNNTPYVAQTHVATPGNVLSLQGWSAPASAADAKSIRSYFIVRDANGPHYFTAEPRNRPDVALALHRPELATSGFSVMLDLSTLDHPRTVEWMVQADGKASRCPIELKLD</sequence>
<keyword evidence="2" id="KW-0812">Transmembrane</keyword>
<feature type="transmembrane region" description="Helical" evidence="2">
    <location>
        <begin position="110"/>
        <end position="139"/>
    </location>
</feature>
<dbReference type="EMBL" id="FNZM01000011">
    <property type="protein sequence ID" value="SEJ93392.1"/>
    <property type="molecule type" value="Genomic_DNA"/>
</dbReference>
<evidence type="ECO:0008006" key="5">
    <source>
        <dbReference type="Google" id="ProtNLM"/>
    </source>
</evidence>
<keyword evidence="2" id="KW-0472">Membrane</keyword>
<evidence type="ECO:0000313" key="4">
    <source>
        <dbReference type="Proteomes" id="UP000183529"/>
    </source>
</evidence>
<feature type="transmembrane region" description="Helical" evidence="2">
    <location>
        <begin position="332"/>
        <end position="356"/>
    </location>
</feature>
<name>A0AAQ1GHX7_9BURK</name>
<feature type="transmembrane region" description="Helical" evidence="2">
    <location>
        <begin position="308"/>
        <end position="326"/>
    </location>
</feature>
<organism evidence="3 4">
    <name type="scientific">Paraburkholderia tropica</name>
    <dbReference type="NCBI Taxonomy" id="92647"/>
    <lineage>
        <taxon>Bacteria</taxon>
        <taxon>Pseudomonadati</taxon>
        <taxon>Pseudomonadota</taxon>
        <taxon>Betaproteobacteria</taxon>
        <taxon>Burkholderiales</taxon>
        <taxon>Burkholderiaceae</taxon>
        <taxon>Paraburkholderia</taxon>
    </lineage>
</organism>
<feature type="region of interest" description="Disordered" evidence="1">
    <location>
        <begin position="636"/>
        <end position="656"/>
    </location>
</feature>
<feature type="transmembrane region" description="Helical" evidence="2">
    <location>
        <begin position="57"/>
        <end position="77"/>
    </location>
</feature>
<feature type="transmembrane region" description="Helical" evidence="2">
    <location>
        <begin position="178"/>
        <end position="196"/>
    </location>
</feature>
<comment type="caution">
    <text evidence="3">The sequence shown here is derived from an EMBL/GenBank/DDBJ whole genome shotgun (WGS) entry which is preliminary data.</text>
</comment>
<feature type="transmembrane region" description="Helical" evidence="2">
    <location>
        <begin position="252"/>
        <end position="273"/>
    </location>
</feature>
<feature type="transmembrane region" description="Helical" evidence="2">
    <location>
        <begin position="151"/>
        <end position="172"/>
    </location>
</feature>
<keyword evidence="2" id="KW-1133">Transmembrane helix</keyword>
<evidence type="ECO:0000313" key="3">
    <source>
        <dbReference type="EMBL" id="SEJ93392.1"/>
    </source>
</evidence>
<protein>
    <recommendedName>
        <fullName evidence="5">Transmembrane protein</fullName>
    </recommendedName>
</protein>
<reference evidence="3 4" key="1">
    <citation type="submission" date="2016-10" db="EMBL/GenBank/DDBJ databases">
        <authorList>
            <person name="Varghese N."/>
            <person name="Submissions S."/>
        </authorList>
    </citation>
    <scope>NUCLEOTIDE SEQUENCE [LARGE SCALE GENOMIC DNA]</scope>
    <source>
        <strain evidence="3 4">LMG 22274</strain>
    </source>
</reference>
<dbReference type="RefSeq" id="WP_124262394.1">
    <property type="nucleotide sequence ID" value="NZ_CADFGN010000011.1"/>
</dbReference>
<proteinExistence type="predicted"/>
<dbReference type="AlphaFoldDB" id="A0AAQ1GHX7"/>